<gene>
    <name evidence="4" type="ORF">NC653_038860</name>
</gene>
<sequence>MWPVVVIFAGCFLSELPRSCCITSSGLNRKTQQQQASHSSSSPPHLQDPRSPTGSLDYAHNKKVLKKIGQWKQVQKDQKRKKRSSLRVNPIRKQAKIKDRSLILTDSGAHIELFPLKVGKMTPKSSKFNANMVMLLDSVKNQLSEVMGPVGLMVHESNKGSPVFGKSLPKRHQTSGVENKAPIHLRGRKYFVLPSSSTSFAVAQAYAASSHFLIQDADENDEEFNASADSENFVPNMEGPPVYIGEIYIVTDSKPWESLRLIILWY</sequence>
<evidence type="ECO:0000313" key="5">
    <source>
        <dbReference type="Proteomes" id="UP001164929"/>
    </source>
</evidence>
<keyword evidence="5" id="KW-1185">Reference proteome</keyword>
<dbReference type="Proteomes" id="UP001164929">
    <property type="component" value="Chromosome 17"/>
</dbReference>
<feature type="region of interest" description="Disordered" evidence="1">
    <location>
        <begin position="31"/>
        <end position="56"/>
    </location>
</feature>
<keyword evidence="2" id="KW-0732">Signal</keyword>
<dbReference type="AlphaFoldDB" id="A0AAD6LHZ8"/>
<feature type="region of interest" description="Disordered" evidence="1">
    <location>
        <begin position="71"/>
        <end position="91"/>
    </location>
</feature>
<dbReference type="InterPro" id="IPR057080">
    <property type="entry name" value="PH_SMPa"/>
</dbReference>
<name>A0AAD6LHZ8_9ROSI</name>
<dbReference type="EMBL" id="JAQIZT010000017">
    <property type="protein sequence ID" value="KAJ6960983.1"/>
    <property type="molecule type" value="Genomic_DNA"/>
</dbReference>
<organism evidence="4 5">
    <name type="scientific">Populus alba x Populus x berolinensis</name>
    <dbReference type="NCBI Taxonomy" id="444605"/>
    <lineage>
        <taxon>Eukaryota</taxon>
        <taxon>Viridiplantae</taxon>
        <taxon>Streptophyta</taxon>
        <taxon>Embryophyta</taxon>
        <taxon>Tracheophyta</taxon>
        <taxon>Spermatophyta</taxon>
        <taxon>Magnoliopsida</taxon>
        <taxon>eudicotyledons</taxon>
        <taxon>Gunneridae</taxon>
        <taxon>Pentapetalae</taxon>
        <taxon>rosids</taxon>
        <taxon>fabids</taxon>
        <taxon>Malpighiales</taxon>
        <taxon>Salicaceae</taxon>
        <taxon>Saliceae</taxon>
        <taxon>Populus</taxon>
    </lineage>
</organism>
<feature type="signal peptide" evidence="2">
    <location>
        <begin position="1"/>
        <end position="21"/>
    </location>
</feature>
<evidence type="ECO:0000259" key="3">
    <source>
        <dbReference type="Pfam" id="PF23065"/>
    </source>
</evidence>
<feature type="domain" description="SMP" evidence="3">
    <location>
        <begin position="61"/>
        <end position="111"/>
    </location>
</feature>
<accession>A0AAD6LHZ8</accession>
<protein>
    <recommendedName>
        <fullName evidence="3">SMP domain-containing protein</fullName>
    </recommendedName>
</protein>
<reference evidence="4" key="1">
    <citation type="journal article" date="2023" name="Mol. Ecol. Resour.">
        <title>Chromosome-level genome assembly of a triploid poplar Populus alba 'Berolinensis'.</title>
        <authorList>
            <person name="Chen S."/>
            <person name="Yu Y."/>
            <person name="Wang X."/>
            <person name="Wang S."/>
            <person name="Zhang T."/>
            <person name="Zhou Y."/>
            <person name="He R."/>
            <person name="Meng N."/>
            <person name="Wang Y."/>
            <person name="Liu W."/>
            <person name="Liu Z."/>
            <person name="Liu J."/>
            <person name="Guo Q."/>
            <person name="Huang H."/>
            <person name="Sederoff R.R."/>
            <person name="Wang G."/>
            <person name="Qu G."/>
            <person name="Chen S."/>
        </authorList>
    </citation>
    <scope>NUCLEOTIDE SEQUENCE</scope>
    <source>
        <strain evidence="4">SC-2020</strain>
    </source>
</reference>
<dbReference type="Pfam" id="PF23065">
    <property type="entry name" value="PH_SMPa"/>
    <property type="match status" value="1"/>
</dbReference>
<proteinExistence type="predicted"/>
<evidence type="ECO:0000256" key="1">
    <source>
        <dbReference type="SAM" id="MobiDB-lite"/>
    </source>
</evidence>
<comment type="caution">
    <text evidence="4">The sequence shown here is derived from an EMBL/GenBank/DDBJ whole genome shotgun (WGS) entry which is preliminary data.</text>
</comment>
<evidence type="ECO:0000256" key="2">
    <source>
        <dbReference type="SAM" id="SignalP"/>
    </source>
</evidence>
<feature type="compositionally biased region" description="Low complexity" evidence="1">
    <location>
        <begin position="32"/>
        <end position="45"/>
    </location>
</feature>
<feature type="chain" id="PRO_5042131150" description="SMP domain-containing protein" evidence="2">
    <location>
        <begin position="22"/>
        <end position="266"/>
    </location>
</feature>
<evidence type="ECO:0000313" key="4">
    <source>
        <dbReference type="EMBL" id="KAJ6960983.1"/>
    </source>
</evidence>